<evidence type="ECO:0000256" key="1">
    <source>
        <dbReference type="SAM" id="MobiDB-lite"/>
    </source>
</evidence>
<sequence>MRNDTVEESTAHENDDQATEATAFDPHASISKTANDEPIDPGSLSSPRASTRIGKRTSIASDGTASAASSRNSRNRIISVFAASASEKVSGSESRDASALKQTRSHVNKARRPSLQQNVHRHAEFDPHCQQHGSAHVNKNELLLRPPHIVLEW</sequence>
<evidence type="ECO:0000313" key="2">
    <source>
        <dbReference type="EMBL" id="CAI5727900.1"/>
    </source>
</evidence>
<comment type="caution">
    <text evidence="2">The sequence shown here is derived from an EMBL/GenBank/DDBJ whole genome shotgun (WGS) entry which is preliminary data.</text>
</comment>
<protein>
    <submittedName>
        <fullName evidence="2">Uncharacterized protein</fullName>
    </submittedName>
</protein>
<feature type="compositionally biased region" description="Low complexity" evidence="1">
    <location>
        <begin position="65"/>
        <end position="79"/>
    </location>
</feature>
<keyword evidence="3" id="KW-1185">Reference proteome</keyword>
<feature type="region of interest" description="Disordered" evidence="1">
    <location>
        <begin position="1"/>
        <end position="114"/>
    </location>
</feature>
<feature type="compositionally biased region" description="Basic residues" evidence="1">
    <location>
        <begin position="103"/>
        <end position="112"/>
    </location>
</feature>
<evidence type="ECO:0000313" key="3">
    <source>
        <dbReference type="Proteomes" id="UP001162029"/>
    </source>
</evidence>
<dbReference type="EMBL" id="CANTFM010000680">
    <property type="protein sequence ID" value="CAI5727900.1"/>
    <property type="molecule type" value="Genomic_DNA"/>
</dbReference>
<gene>
    <name evidence="2" type="ORF">PDE001_LOCUS3902</name>
</gene>
<name>A0AAV0TWK7_9STRA</name>
<proteinExistence type="predicted"/>
<feature type="compositionally biased region" description="Basic and acidic residues" evidence="1">
    <location>
        <begin position="1"/>
        <end position="15"/>
    </location>
</feature>
<organism evidence="2 3">
    <name type="scientific">Peronospora destructor</name>
    <dbReference type="NCBI Taxonomy" id="86335"/>
    <lineage>
        <taxon>Eukaryota</taxon>
        <taxon>Sar</taxon>
        <taxon>Stramenopiles</taxon>
        <taxon>Oomycota</taxon>
        <taxon>Peronosporomycetes</taxon>
        <taxon>Peronosporales</taxon>
        <taxon>Peronosporaceae</taxon>
        <taxon>Peronospora</taxon>
    </lineage>
</organism>
<dbReference type="AlphaFoldDB" id="A0AAV0TWK7"/>
<reference evidence="2" key="1">
    <citation type="submission" date="2022-12" db="EMBL/GenBank/DDBJ databases">
        <authorList>
            <person name="Webb A."/>
        </authorList>
    </citation>
    <scope>NUCLEOTIDE SEQUENCE</scope>
    <source>
        <strain evidence="2">Pd1</strain>
    </source>
</reference>
<accession>A0AAV0TWK7</accession>
<dbReference type="Proteomes" id="UP001162029">
    <property type="component" value="Unassembled WGS sequence"/>
</dbReference>